<organism evidence="1 2">
    <name type="scientific">Candidatus Taylorbacteria bacterium RIFCSPHIGHO2_02_FULL_43_32b</name>
    <dbReference type="NCBI Taxonomy" id="1802306"/>
    <lineage>
        <taxon>Bacteria</taxon>
        <taxon>Candidatus Tayloriibacteriota</taxon>
    </lineage>
</organism>
<proteinExistence type="predicted"/>
<evidence type="ECO:0000313" key="2">
    <source>
        <dbReference type="Proteomes" id="UP000177130"/>
    </source>
</evidence>
<name>A0A1G2MI03_9BACT</name>
<protein>
    <submittedName>
        <fullName evidence="1">Uncharacterized protein</fullName>
    </submittedName>
</protein>
<reference evidence="1 2" key="1">
    <citation type="journal article" date="2016" name="Nat. Commun.">
        <title>Thousands of microbial genomes shed light on interconnected biogeochemical processes in an aquifer system.</title>
        <authorList>
            <person name="Anantharaman K."/>
            <person name="Brown C.T."/>
            <person name="Hug L.A."/>
            <person name="Sharon I."/>
            <person name="Castelle C.J."/>
            <person name="Probst A.J."/>
            <person name="Thomas B.C."/>
            <person name="Singh A."/>
            <person name="Wilkins M.J."/>
            <person name="Karaoz U."/>
            <person name="Brodie E.L."/>
            <person name="Williams K.H."/>
            <person name="Hubbard S.S."/>
            <person name="Banfield J.F."/>
        </authorList>
    </citation>
    <scope>NUCLEOTIDE SEQUENCE [LARGE SCALE GENOMIC DNA]</scope>
</reference>
<sequence length="83" mass="9843">MKNGDKQTKKEIIKSPGMNRTTMDKKLSIEAFEWYDEIRKGYFSLKEIPAGTEPELSIKQWTLRDFPTLRLFLRGRRDLVTSY</sequence>
<accession>A0A1G2MI03</accession>
<gene>
    <name evidence="1" type="ORF">A3C72_00270</name>
</gene>
<dbReference type="EMBL" id="MHRK01000036">
    <property type="protein sequence ID" value="OHA23354.1"/>
    <property type="molecule type" value="Genomic_DNA"/>
</dbReference>
<dbReference type="Proteomes" id="UP000177130">
    <property type="component" value="Unassembled WGS sequence"/>
</dbReference>
<evidence type="ECO:0000313" key="1">
    <source>
        <dbReference type="EMBL" id="OHA23354.1"/>
    </source>
</evidence>
<comment type="caution">
    <text evidence="1">The sequence shown here is derived from an EMBL/GenBank/DDBJ whole genome shotgun (WGS) entry which is preliminary data.</text>
</comment>
<dbReference type="AlphaFoldDB" id="A0A1G2MI03"/>